<dbReference type="SMART" id="SM00061">
    <property type="entry name" value="MATH"/>
    <property type="match status" value="1"/>
</dbReference>
<dbReference type="Gene3D" id="2.60.210.10">
    <property type="entry name" value="Apoptosis, Tumor Necrosis Factor Receptor Associated Protein 2, Chain A"/>
    <property type="match status" value="2"/>
</dbReference>
<dbReference type="STRING" id="981085.W9QKA5"/>
<evidence type="ECO:0000313" key="3">
    <source>
        <dbReference type="Proteomes" id="UP000030645"/>
    </source>
</evidence>
<dbReference type="SUPFAM" id="SSF49599">
    <property type="entry name" value="TRAF domain-like"/>
    <property type="match status" value="2"/>
</dbReference>
<dbReference type="PANTHER" id="PTHR46162">
    <property type="entry name" value="TRAF-LIKE FAMILY PROTEIN"/>
    <property type="match status" value="1"/>
</dbReference>
<gene>
    <name evidence="2" type="ORF">L484_016572</name>
</gene>
<name>W9QKA5_9ROSA</name>
<accession>W9QKA5</accession>
<dbReference type="CDD" id="cd00121">
    <property type="entry name" value="MATH"/>
    <property type="match status" value="1"/>
</dbReference>
<proteinExistence type="predicted"/>
<dbReference type="Proteomes" id="UP000030645">
    <property type="component" value="Unassembled WGS sequence"/>
</dbReference>
<dbReference type="eggNOG" id="KOG1987">
    <property type="taxonomic scope" value="Eukaryota"/>
</dbReference>
<protein>
    <submittedName>
        <fullName evidence="2">Ubiquitin carboxyl-terminal hydrolase 13</fullName>
    </submittedName>
</protein>
<sequence length="199" mass="22519">MGFFSWSLQVPLGTFKDPSNGYLVDDTCVFGAEVFVIKNTAKWEFLTLISSLDIADATFNWKIEKFFLLDKETFSESEKFIVGGKKWNLMIYPNGENGFKGKAVSLYLMPSDWEDIETKAAVYAEYKLRLLDQLNGKHHERSASTWFGASNGYGCPKFISLEDLLKPSNGFIVNDSLIVEVEFIVVSETKCFPEISKSL</sequence>
<dbReference type="AlphaFoldDB" id="W9QKA5"/>
<organism evidence="2 3">
    <name type="scientific">Morus notabilis</name>
    <dbReference type="NCBI Taxonomy" id="981085"/>
    <lineage>
        <taxon>Eukaryota</taxon>
        <taxon>Viridiplantae</taxon>
        <taxon>Streptophyta</taxon>
        <taxon>Embryophyta</taxon>
        <taxon>Tracheophyta</taxon>
        <taxon>Spermatophyta</taxon>
        <taxon>Magnoliopsida</taxon>
        <taxon>eudicotyledons</taxon>
        <taxon>Gunneridae</taxon>
        <taxon>Pentapetalae</taxon>
        <taxon>rosids</taxon>
        <taxon>fabids</taxon>
        <taxon>Rosales</taxon>
        <taxon>Moraceae</taxon>
        <taxon>Moreae</taxon>
        <taxon>Morus</taxon>
    </lineage>
</organism>
<dbReference type="InterPro" id="IPR002083">
    <property type="entry name" value="MATH/TRAF_dom"/>
</dbReference>
<keyword evidence="2" id="KW-0378">Hydrolase</keyword>
<evidence type="ECO:0000259" key="1">
    <source>
        <dbReference type="PROSITE" id="PS50144"/>
    </source>
</evidence>
<dbReference type="PROSITE" id="PS50144">
    <property type="entry name" value="MATH"/>
    <property type="match status" value="1"/>
</dbReference>
<evidence type="ECO:0000313" key="2">
    <source>
        <dbReference type="EMBL" id="EXB39102.1"/>
    </source>
</evidence>
<dbReference type="PANTHER" id="PTHR46162:SF40">
    <property type="entry name" value="TRAF-LIKE FAMILY PROTEIN"/>
    <property type="match status" value="1"/>
</dbReference>
<dbReference type="Pfam" id="PF22486">
    <property type="entry name" value="MATH_2"/>
    <property type="match status" value="1"/>
</dbReference>
<keyword evidence="3" id="KW-1185">Reference proteome</keyword>
<dbReference type="GO" id="GO:0016787">
    <property type="term" value="F:hydrolase activity"/>
    <property type="evidence" value="ECO:0007669"/>
    <property type="project" value="UniProtKB-KW"/>
</dbReference>
<dbReference type="EMBL" id="KE343711">
    <property type="protein sequence ID" value="EXB39102.1"/>
    <property type="molecule type" value="Genomic_DNA"/>
</dbReference>
<reference evidence="3" key="1">
    <citation type="submission" date="2013-01" db="EMBL/GenBank/DDBJ databases">
        <title>Draft Genome Sequence of a Mulberry Tree, Morus notabilis C.K. Schneid.</title>
        <authorList>
            <person name="He N."/>
            <person name="Zhao S."/>
        </authorList>
    </citation>
    <scope>NUCLEOTIDE SEQUENCE</scope>
</reference>
<dbReference type="InterPro" id="IPR008974">
    <property type="entry name" value="TRAF-like"/>
</dbReference>
<feature type="domain" description="MATH" evidence="1">
    <location>
        <begin position="56"/>
        <end position="183"/>
    </location>
</feature>